<dbReference type="Proteomes" id="UP000252023">
    <property type="component" value="Chromosome"/>
</dbReference>
<dbReference type="CDD" id="cd08054">
    <property type="entry name" value="gp6"/>
    <property type="match status" value="1"/>
</dbReference>
<protein>
    <submittedName>
        <fullName evidence="1">Phage gp6-like head-tail connector protein</fullName>
    </submittedName>
</protein>
<proteinExistence type="predicted"/>
<evidence type="ECO:0000313" key="2">
    <source>
        <dbReference type="Proteomes" id="UP000252023"/>
    </source>
</evidence>
<sequence>MLIDLETAKETLRITHDDEDLKVQREAEMAEQIVVDYIKRPDHGWTAHTVPLHVQAAMVHVLHRIHDDPMGELEGGWLSPAAKDLLHRERDPALA</sequence>
<dbReference type="AlphaFoldDB" id="A0A344PL04"/>
<evidence type="ECO:0000313" key="1">
    <source>
        <dbReference type="EMBL" id="AXC50059.1"/>
    </source>
</evidence>
<dbReference type="EMBL" id="CP030918">
    <property type="protein sequence ID" value="AXC50059.1"/>
    <property type="molecule type" value="Genomic_DNA"/>
</dbReference>
<organism evidence="1 2">
    <name type="scientific">Paracoccus suum</name>
    <dbReference type="NCBI Taxonomy" id="2259340"/>
    <lineage>
        <taxon>Bacteria</taxon>
        <taxon>Pseudomonadati</taxon>
        <taxon>Pseudomonadota</taxon>
        <taxon>Alphaproteobacteria</taxon>
        <taxon>Rhodobacterales</taxon>
        <taxon>Paracoccaceae</taxon>
        <taxon>Paracoccus</taxon>
    </lineage>
</organism>
<reference evidence="2" key="1">
    <citation type="submission" date="2018-07" db="EMBL/GenBank/DDBJ databases">
        <title>Genome sequencing of Paracoccus sp. SC2-6.</title>
        <authorList>
            <person name="Heo J."/>
            <person name="Kim S.-J."/>
            <person name="Kwon S.-W."/>
        </authorList>
    </citation>
    <scope>NUCLEOTIDE SEQUENCE [LARGE SCALE GENOMIC DNA]</scope>
    <source>
        <strain evidence="2">SC2-6</strain>
    </source>
</reference>
<name>A0A344PL04_9RHOB</name>
<dbReference type="KEGG" id="pars:DRW48_10475"/>
<dbReference type="RefSeq" id="WP_114076378.1">
    <property type="nucleotide sequence ID" value="NZ_CP030918.1"/>
</dbReference>
<accession>A0A344PL04</accession>
<dbReference type="OrthoDB" id="8452228at2"/>
<keyword evidence="2" id="KW-1185">Reference proteome</keyword>
<dbReference type="Gene3D" id="1.10.3230.30">
    <property type="entry name" value="Phage gp6-like head-tail connector protein"/>
    <property type="match status" value="1"/>
</dbReference>
<gene>
    <name evidence="1" type="ORF">DRW48_10475</name>
</gene>